<dbReference type="OrthoDB" id="6514241at2759"/>
<evidence type="ECO:0000313" key="4">
    <source>
        <dbReference type="RefSeq" id="XP_018016755.1"/>
    </source>
</evidence>
<reference evidence="2" key="1">
    <citation type="submission" date="2014-08" db="EMBL/GenBank/DDBJ databases">
        <authorList>
            <person name="Murali S."/>
            <person name="Richards S."/>
            <person name="Bandaranaike D."/>
            <person name="Bellair M."/>
            <person name="Blankenburg K."/>
            <person name="Chao H."/>
            <person name="Dinh H."/>
            <person name="Doddapaneni H."/>
            <person name="Dugan-Rocha S."/>
            <person name="Elkadiri S."/>
            <person name="Gnanaolivu R."/>
            <person name="Hughes D."/>
            <person name="Lee S."/>
            <person name="Li M."/>
            <person name="Ming W."/>
            <person name="Munidasa M."/>
            <person name="Muniz J."/>
            <person name="Nguyen L."/>
            <person name="Osuji N."/>
            <person name="Pu L.-L."/>
            <person name="Puazo M."/>
            <person name="Skinner E."/>
            <person name="Qu C."/>
            <person name="Quiroz J."/>
            <person name="Raj R."/>
            <person name="Weissenberger G."/>
            <person name="Xin Y."/>
            <person name="Zou X."/>
            <person name="Han Y."/>
            <person name="Worley K."/>
            <person name="Muzny D."/>
            <person name="Gibbs R."/>
        </authorList>
    </citation>
    <scope>NUCLEOTIDE SEQUENCE</scope>
    <source>
        <strain evidence="2">HAZT.00-mixed</strain>
        <tissue evidence="2">Whole organism</tissue>
    </source>
</reference>
<gene>
    <name evidence="4 5 6 7" type="primary">LOC108673436</name>
    <name evidence="2" type="ORF">HAZT_HAZT002994</name>
</gene>
<dbReference type="InterPro" id="IPR028019">
    <property type="entry name" value="DUF4508"/>
</dbReference>
<dbReference type="Proteomes" id="UP000711488">
    <property type="component" value="Unassembled WGS sequence"/>
</dbReference>
<dbReference type="GeneID" id="108673436"/>
<dbReference type="RefSeq" id="XP_047741395.1">
    <property type="nucleotide sequence ID" value="XM_047885439.1"/>
</dbReference>
<keyword evidence="3" id="KW-1185">Reference proteome</keyword>
<reference evidence="2" key="2">
    <citation type="journal article" date="2018" name="Environ. Sci. Technol.">
        <title>The Toxicogenome of Hyalella azteca: A Model for Sediment Ecotoxicology and Evolutionary Toxicology.</title>
        <authorList>
            <person name="Poynton H.C."/>
            <person name="Hasenbein S."/>
            <person name="Benoit J.B."/>
            <person name="Sepulveda M.S."/>
            <person name="Poelchau M.F."/>
            <person name="Hughes D.S.T."/>
            <person name="Murali S.C."/>
            <person name="Chen S."/>
            <person name="Glastad K.M."/>
            <person name="Goodisman M.A.D."/>
            <person name="Werren J.H."/>
            <person name="Vineis J.H."/>
            <person name="Bowen J.L."/>
            <person name="Friedrich M."/>
            <person name="Jones J."/>
            <person name="Robertson H.M."/>
            <person name="Feyereisen R."/>
            <person name="Mechler-Hickson A."/>
            <person name="Mathers N."/>
            <person name="Lee C.E."/>
            <person name="Colbourne J.K."/>
            <person name="Biales A."/>
            <person name="Johnston J.S."/>
            <person name="Wellborn G.A."/>
            <person name="Rosendale A.J."/>
            <person name="Cridge A.G."/>
            <person name="Munoz-Torres M.C."/>
            <person name="Bain P.A."/>
            <person name="Manny A.R."/>
            <person name="Major K.M."/>
            <person name="Lambert F.N."/>
            <person name="Vulpe C.D."/>
            <person name="Tuck P."/>
            <person name="Blalock B.J."/>
            <person name="Lin Y.Y."/>
            <person name="Smith M.E."/>
            <person name="Ochoa-Acuna H."/>
            <person name="Chen M.M."/>
            <person name="Childers C.P."/>
            <person name="Qu J."/>
            <person name="Dugan S."/>
            <person name="Lee S.L."/>
            <person name="Chao H."/>
            <person name="Dinh H."/>
            <person name="Han Y."/>
            <person name="Doddapaneni H."/>
            <person name="Worley K.C."/>
            <person name="Muzny D.M."/>
            <person name="Gibbs R.A."/>
            <person name="Richards S."/>
        </authorList>
    </citation>
    <scope>NUCLEOTIDE SEQUENCE</scope>
    <source>
        <strain evidence="2">HAZT.00-mixed</strain>
        <tissue evidence="2">Whole organism</tissue>
    </source>
</reference>
<dbReference type="RefSeq" id="XP_018016755.1">
    <property type="nucleotide sequence ID" value="XM_018161266.2"/>
</dbReference>
<feature type="region of interest" description="Disordered" evidence="1">
    <location>
        <begin position="225"/>
        <end position="244"/>
    </location>
</feature>
<reference evidence="4 5" key="4">
    <citation type="submission" date="2025-04" db="UniProtKB">
        <authorList>
            <consortium name="RefSeq"/>
        </authorList>
    </citation>
    <scope>IDENTIFICATION</scope>
    <source>
        <tissue evidence="4 5">Whole organism</tissue>
    </source>
</reference>
<dbReference type="EMBL" id="JQDR03017967">
    <property type="protein sequence ID" value="KAA0183279.1"/>
    <property type="molecule type" value="Genomic_DNA"/>
</dbReference>
<evidence type="ECO:0000256" key="1">
    <source>
        <dbReference type="SAM" id="MobiDB-lite"/>
    </source>
</evidence>
<evidence type="ECO:0000313" key="3">
    <source>
        <dbReference type="Proteomes" id="UP000694843"/>
    </source>
</evidence>
<dbReference type="KEGG" id="hazt:108673436"/>
<reference evidence="2" key="3">
    <citation type="submission" date="2019-06" db="EMBL/GenBank/DDBJ databases">
        <authorList>
            <person name="Poynton C."/>
            <person name="Hasenbein S."/>
            <person name="Benoit J.B."/>
            <person name="Sepulveda M.S."/>
            <person name="Poelchau M.F."/>
            <person name="Murali S.C."/>
            <person name="Chen S."/>
            <person name="Glastad K.M."/>
            <person name="Werren J.H."/>
            <person name="Vineis J.H."/>
            <person name="Bowen J.L."/>
            <person name="Friedrich M."/>
            <person name="Jones J."/>
            <person name="Robertson H.M."/>
            <person name="Feyereisen R."/>
            <person name="Mechler-Hickson A."/>
            <person name="Mathers N."/>
            <person name="Lee C.E."/>
            <person name="Colbourne J.K."/>
            <person name="Biales A."/>
            <person name="Johnston J.S."/>
            <person name="Wellborn G.A."/>
            <person name="Rosendale A.J."/>
            <person name="Cridge A.G."/>
            <person name="Munoz-Torres M.C."/>
            <person name="Bain P.A."/>
            <person name="Manny A.R."/>
            <person name="Major K.M."/>
            <person name="Lambert F.N."/>
            <person name="Vulpe C.D."/>
            <person name="Tuck P."/>
            <person name="Blalock B.J."/>
            <person name="Lin Y.-Y."/>
            <person name="Smith M.E."/>
            <person name="Ochoa-Acuna H."/>
            <person name="Chen M.-J.M."/>
            <person name="Childers C.P."/>
            <person name="Qu J."/>
            <person name="Dugan S."/>
            <person name="Lee S.L."/>
            <person name="Chao H."/>
            <person name="Dinh H."/>
            <person name="Han Y."/>
            <person name="Doddapaneni H."/>
            <person name="Worley K.C."/>
            <person name="Muzny D.M."/>
            <person name="Gibbs R.A."/>
            <person name="Richards S."/>
        </authorList>
    </citation>
    <scope>NUCLEOTIDE SEQUENCE</scope>
    <source>
        <strain evidence="2">HAZT.00-mixed</strain>
        <tissue evidence="2">Whole organism</tissue>
    </source>
</reference>
<evidence type="ECO:0000313" key="2">
    <source>
        <dbReference type="EMBL" id="KAA0183279.1"/>
    </source>
</evidence>
<dbReference type="Pfam" id="PF14969">
    <property type="entry name" value="DUF4508"/>
    <property type="match status" value="1"/>
</dbReference>
<dbReference type="RefSeq" id="XP_047741396.1">
    <property type="nucleotide sequence ID" value="XM_047885440.1"/>
</dbReference>
<evidence type="ECO:0000313" key="6">
    <source>
        <dbReference type="RefSeq" id="XP_047741395.1"/>
    </source>
</evidence>
<dbReference type="AlphaFoldDB" id="A0A6A0GQC1"/>
<evidence type="ECO:0000313" key="5">
    <source>
        <dbReference type="RefSeq" id="XP_018016757.1"/>
    </source>
</evidence>
<proteinExistence type="predicted"/>
<dbReference type="Proteomes" id="UP000694843">
    <property type="component" value="Unplaced"/>
</dbReference>
<feature type="compositionally biased region" description="Low complexity" evidence="1">
    <location>
        <begin position="179"/>
        <end position="190"/>
    </location>
</feature>
<protein>
    <submittedName>
        <fullName evidence="4 5">Uncharacterized protein LOC108673436</fullName>
    </submittedName>
</protein>
<dbReference type="PANTHER" id="PTHR16260">
    <property type="entry name" value="SIMILAR TO 1700123O20RIK PROTEIN"/>
    <property type="match status" value="1"/>
</dbReference>
<accession>A0A6A0GQC1</accession>
<feature type="region of interest" description="Disordered" evidence="1">
    <location>
        <begin position="167"/>
        <end position="220"/>
    </location>
</feature>
<name>A0A6A0GQC1_HYAAZ</name>
<feature type="region of interest" description="Disordered" evidence="1">
    <location>
        <begin position="118"/>
        <end position="151"/>
    </location>
</feature>
<sequence length="244" mass="25451">MPQHHTTGDQVQFVGEWFSSWSELQRSDFLTSLLQELRPSHHINGGLPERLGHLAIAAPASASSSRPPSIFNCQVKLFHDWVGGWSAEERAKLLTSLRETDSSFGQSLDAALAALDGDAPAAPREDPEGVEVPQPVPDPIPEGDLVNAAPPAEAPVPAARALVGHAAGADSDVDEALDSSPPSTLSSPNPGDGRADSGLDSPAEPEGEDEGGHVVIVDEQEVALAAVGHENIERVGDEGDGIPN</sequence>
<organism evidence="2">
    <name type="scientific">Hyalella azteca</name>
    <name type="common">Amphipod</name>
    <dbReference type="NCBI Taxonomy" id="294128"/>
    <lineage>
        <taxon>Eukaryota</taxon>
        <taxon>Metazoa</taxon>
        <taxon>Ecdysozoa</taxon>
        <taxon>Arthropoda</taxon>
        <taxon>Crustacea</taxon>
        <taxon>Multicrustacea</taxon>
        <taxon>Malacostraca</taxon>
        <taxon>Eumalacostraca</taxon>
        <taxon>Peracarida</taxon>
        <taxon>Amphipoda</taxon>
        <taxon>Senticaudata</taxon>
        <taxon>Talitrida</taxon>
        <taxon>Talitroidea</taxon>
        <taxon>Hyalellidae</taxon>
        <taxon>Hyalella</taxon>
    </lineage>
</organism>
<dbReference type="PANTHER" id="PTHR16260:SF3">
    <property type="entry name" value="CHROMOSOME 14 OPEN READING FRAME 119-LIKE-RELATED"/>
    <property type="match status" value="1"/>
</dbReference>
<dbReference type="RefSeq" id="XP_018016757.1">
    <property type="nucleotide sequence ID" value="XM_018161268.2"/>
</dbReference>
<evidence type="ECO:0000313" key="7">
    <source>
        <dbReference type="RefSeq" id="XP_047741396.1"/>
    </source>
</evidence>